<accession>J3LHI5</accession>
<sequence>DPIYSSPLSCTALLAHGGGVAYCTRFILPRHPRHVGLVNQPMSAAVQDPGNWQKERSVRRTITLLPFLAVRRSAEL</sequence>
<name>J3LHI5_ORYBR</name>
<dbReference type="HOGENOM" id="CLU_2661797_0_0_1"/>
<dbReference type="Proteomes" id="UP000006038">
    <property type="component" value="Unassembled WGS sequence"/>
</dbReference>
<dbReference type="Gramene" id="OB02G41020.1">
    <property type="protein sequence ID" value="OB02G41020.1"/>
    <property type="gene ID" value="OB02G41020"/>
</dbReference>
<proteinExistence type="predicted"/>
<evidence type="ECO:0000313" key="2">
    <source>
        <dbReference type="Proteomes" id="UP000006038"/>
    </source>
</evidence>
<keyword evidence="2" id="KW-1185">Reference proteome</keyword>
<dbReference type="EnsemblPlants" id="OB02G41020.1">
    <property type="protein sequence ID" value="OB02G41020.1"/>
    <property type="gene ID" value="OB02G41020"/>
</dbReference>
<reference evidence="1" key="1">
    <citation type="submission" date="2013-04" db="UniProtKB">
        <authorList>
            <consortium name="EnsemblPlants"/>
        </authorList>
    </citation>
    <scope>IDENTIFICATION</scope>
</reference>
<evidence type="ECO:0000313" key="1">
    <source>
        <dbReference type="EnsemblPlants" id="OB02G41020.1"/>
    </source>
</evidence>
<organism evidence="1">
    <name type="scientific">Oryza brachyantha</name>
    <name type="common">malo sina</name>
    <dbReference type="NCBI Taxonomy" id="4533"/>
    <lineage>
        <taxon>Eukaryota</taxon>
        <taxon>Viridiplantae</taxon>
        <taxon>Streptophyta</taxon>
        <taxon>Embryophyta</taxon>
        <taxon>Tracheophyta</taxon>
        <taxon>Spermatophyta</taxon>
        <taxon>Magnoliopsida</taxon>
        <taxon>Liliopsida</taxon>
        <taxon>Poales</taxon>
        <taxon>Poaceae</taxon>
        <taxon>BOP clade</taxon>
        <taxon>Oryzoideae</taxon>
        <taxon>Oryzeae</taxon>
        <taxon>Oryzinae</taxon>
        <taxon>Oryza</taxon>
    </lineage>
</organism>
<protein>
    <submittedName>
        <fullName evidence="1">Uncharacterized protein</fullName>
    </submittedName>
</protein>
<dbReference type="AlphaFoldDB" id="J3LHI5"/>